<evidence type="ECO:0000313" key="2">
    <source>
        <dbReference type="Proteomes" id="UP000886595"/>
    </source>
</evidence>
<sequence length="141" mass="15206">MGGLKSGRLCPLELPFTLLPHLWPSSLRFLYRCALFSNPVLVEASDGSSVSNFSSSVLGDDGRVVVLRLGSVWDVRRLQLLFARSGIVYSLGKLFSDGPLSLRADHRGGQNYRGLDSRLNLAHSFAASCCCGYGRASGIAV</sequence>
<dbReference type="EMBL" id="JAAMPC010000014">
    <property type="protein sequence ID" value="KAG2266568.1"/>
    <property type="molecule type" value="Genomic_DNA"/>
</dbReference>
<proteinExistence type="predicted"/>
<keyword evidence="2" id="KW-1185">Reference proteome</keyword>
<dbReference type="OrthoDB" id="10290167at2759"/>
<dbReference type="Proteomes" id="UP000886595">
    <property type="component" value="Unassembled WGS sequence"/>
</dbReference>
<accession>A0A8X7QEF5</accession>
<comment type="caution">
    <text evidence="1">The sequence shown here is derived from an EMBL/GenBank/DDBJ whole genome shotgun (WGS) entry which is preliminary data.</text>
</comment>
<organism evidence="1 2">
    <name type="scientific">Brassica carinata</name>
    <name type="common">Ethiopian mustard</name>
    <name type="synonym">Abyssinian cabbage</name>
    <dbReference type="NCBI Taxonomy" id="52824"/>
    <lineage>
        <taxon>Eukaryota</taxon>
        <taxon>Viridiplantae</taxon>
        <taxon>Streptophyta</taxon>
        <taxon>Embryophyta</taxon>
        <taxon>Tracheophyta</taxon>
        <taxon>Spermatophyta</taxon>
        <taxon>Magnoliopsida</taxon>
        <taxon>eudicotyledons</taxon>
        <taxon>Gunneridae</taxon>
        <taxon>Pentapetalae</taxon>
        <taxon>rosids</taxon>
        <taxon>malvids</taxon>
        <taxon>Brassicales</taxon>
        <taxon>Brassicaceae</taxon>
        <taxon>Brassiceae</taxon>
        <taxon>Brassica</taxon>
    </lineage>
</organism>
<name>A0A8X7QEF5_BRACI</name>
<gene>
    <name evidence="1" type="ORF">Bca52824_073647</name>
</gene>
<reference evidence="1 2" key="1">
    <citation type="submission" date="2020-02" db="EMBL/GenBank/DDBJ databases">
        <authorList>
            <person name="Ma Q."/>
            <person name="Huang Y."/>
            <person name="Song X."/>
            <person name="Pei D."/>
        </authorList>
    </citation>
    <scope>NUCLEOTIDE SEQUENCE [LARGE SCALE GENOMIC DNA]</scope>
    <source>
        <strain evidence="1">Sxm20200214</strain>
        <tissue evidence="1">Leaf</tissue>
    </source>
</reference>
<evidence type="ECO:0000313" key="1">
    <source>
        <dbReference type="EMBL" id="KAG2266568.1"/>
    </source>
</evidence>
<dbReference type="AlphaFoldDB" id="A0A8X7QEF5"/>
<protein>
    <submittedName>
        <fullName evidence="1">Uncharacterized protein</fullName>
    </submittedName>
</protein>